<evidence type="ECO:0000313" key="3">
    <source>
        <dbReference type="EMBL" id="SDU13476.1"/>
    </source>
</evidence>
<dbReference type="Proteomes" id="UP000243232">
    <property type="component" value="Chromosome I"/>
</dbReference>
<name>A0A1H2G1K8_9PSED</name>
<keyword evidence="4" id="KW-1185">Reference proteome</keyword>
<dbReference type="InterPro" id="IPR010172">
    <property type="entry name" value="CRISPR-assoc_prot_TM1791"/>
</dbReference>
<sequence>MPLPLYKGLHALDKPQGQENMGLWFERFYSAYPDDFSKVDDRARTAWLKDCARKQIGDSARLKSKALQLRLLAKSQGGDARVYSSTGQFVSGLGNPHPLENGFHWHPTLGMPYIPGSAVKGLLRGLIETAYAGDDKANILLRWFGSEDKKDTPERAGQFIFMDALPIEPCDLHTEVMTPHMGQWYAKGQKTPLAADTQPGDWHAPVPIAYLVARKLKLQFVIMPRSGSDSTELTQLWEALSAALLWLGAGAKTAIGFGQFKLDEDEEQALAAAASIQEPANIRIFDLDRLLRELAEQLSTCSVSEIKGKDKSNLAWKLKLTGHKLNDMTPLQRAEAKRLAGLCMAIEDKKIQAHIRDFFSELHGTHN</sequence>
<feature type="domain" description="CRISPR type III-associated protein" evidence="2">
    <location>
        <begin position="92"/>
        <end position="261"/>
    </location>
</feature>
<dbReference type="STRING" id="364197.SAMN05216296_1971"/>
<keyword evidence="1" id="KW-0051">Antiviral defense</keyword>
<evidence type="ECO:0000259" key="2">
    <source>
        <dbReference type="Pfam" id="PF03787"/>
    </source>
</evidence>
<evidence type="ECO:0000256" key="1">
    <source>
        <dbReference type="ARBA" id="ARBA00023118"/>
    </source>
</evidence>
<proteinExistence type="predicted"/>
<dbReference type="GO" id="GO:0051607">
    <property type="term" value="P:defense response to virus"/>
    <property type="evidence" value="ECO:0007669"/>
    <property type="project" value="UniProtKB-KW"/>
</dbReference>
<dbReference type="EMBL" id="LT629785">
    <property type="protein sequence ID" value="SDU13476.1"/>
    <property type="molecule type" value="Genomic_DNA"/>
</dbReference>
<gene>
    <name evidence="3" type="ORF">SAMN05216296_1971</name>
</gene>
<dbReference type="PANTHER" id="PTHR39965:SF1">
    <property type="entry name" value="CRISPR SYSTEM CMR SUBUNIT CMR6"/>
    <property type="match status" value="1"/>
</dbReference>
<dbReference type="Pfam" id="PF03787">
    <property type="entry name" value="RAMPs"/>
    <property type="match status" value="1"/>
</dbReference>
<reference evidence="4" key="1">
    <citation type="submission" date="2016-10" db="EMBL/GenBank/DDBJ databases">
        <authorList>
            <person name="Varghese N."/>
            <person name="Submissions S."/>
        </authorList>
    </citation>
    <scope>NUCLEOTIDE SEQUENCE [LARGE SCALE GENOMIC DNA]</scope>
    <source>
        <strain evidence="4">DSM 17875</strain>
    </source>
</reference>
<accession>A0A1H2G1K8</accession>
<dbReference type="InterPro" id="IPR005537">
    <property type="entry name" value="RAMP_III_fam"/>
</dbReference>
<dbReference type="PANTHER" id="PTHR39965">
    <property type="entry name" value="CRISPR SYSTEM CMR SUBUNIT CMR6"/>
    <property type="match status" value="1"/>
</dbReference>
<protein>
    <submittedName>
        <fullName evidence="3">CRISPR-associated protein, Cmr6 family</fullName>
    </submittedName>
</protein>
<dbReference type="OrthoDB" id="9813956at2"/>
<organism evidence="3 4">
    <name type="scientific">Pseudomonas pohangensis</name>
    <dbReference type="NCBI Taxonomy" id="364197"/>
    <lineage>
        <taxon>Bacteria</taxon>
        <taxon>Pseudomonadati</taxon>
        <taxon>Pseudomonadota</taxon>
        <taxon>Gammaproteobacteria</taxon>
        <taxon>Pseudomonadales</taxon>
        <taxon>Pseudomonadaceae</taxon>
        <taxon>Pseudomonas</taxon>
    </lineage>
</organism>
<evidence type="ECO:0000313" key="4">
    <source>
        <dbReference type="Proteomes" id="UP000243232"/>
    </source>
</evidence>
<dbReference type="NCBIfam" id="TIGR01898">
    <property type="entry name" value="cas_TM1791_cmr6"/>
    <property type="match status" value="1"/>
</dbReference>
<dbReference type="RefSeq" id="WP_157718839.1">
    <property type="nucleotide sequence ID" value="NZ_LT629785.1"/>
</dbReference>
<dbReference type="AlphaFoldDB" id="A0A1H2G1K8"/>